<dbReference type="SMART" id="SM00385">
    <property type="entry name" value="CYCLIN"/>
    <property type="match status" value="1"/>
</dbReference>
<dbReference type="SUPFAM" id="SSF47954">
    <property type="entry name" value="Cyclin-like"/>
    <property type="match status" value="1"/>
</dbReference>
<evidence type="ECO:0000256" key="2">
    <source>
        <dbReference type="ARBA" id="ARBA00008638"/>
    </source>
</evidence>
<comment type="caution">
    <text evidence="12">The sequence shown here is derived from an EMBL/GenBank/DDBJ whole genome shotgun (WGS) entry which is preliminary data.</text>
</comment>
<dbReference type="CDD" id="cd20513">
    <property type="entry name" value="CYCLIN_CCNC_rpt1"/>
    <property type="match status" value="1"/>
</dbReference>
<feature type="region of interest" description="Disordered" evidence="10">
    <location>
        <begin position="186"/>
        <end position="209"/>
    </location>
</feature>
<dbReference type="EMBL" id="JANIEX010000575">
    <property type="protein sequence ID" value="KAJ3565386.1"/>
    <property type="molecule type" value="Genomic_DNA"/>
</dbReference>
<evidence type="ECO:0000256" key="4">
    <source>
        <dbReference type="ARBA" id="ARBA00023015"/>
    </source>
</evidence>
<sequence>MTRGSFQRALVTRLSVPFAHLWLLIFGKRWIVDRTTVRRARVVDLTYVDDPIYLDYFAIYFANVITKLGKKLGLRQRVIATATVFFRRFYLKNAYCETDPFLVIAACCYVAAKAEESPVHIKTVISEARTLFSQDMYGIKNFPSDNSKLAEMEFYLVDDLECDLTVFHPYRTLLALCKKESESDANTAEEGEAGELGSGFTGNGSAGGNSGGGGGNLGIGIGADDGPRYWGTGEGKLELSAGALQTACHIRNLPDLHLAQSNSYSDNPSPPFFQLLIPFFTFVILSLASGTTPSPVAQHVPLPHPPLNIQLKRSLSKIQSQIISLYTLWDRYKEDAHPEAKTPSLSHATIHSSPSHHHSHSQAQTYGYTNPSSSSAYSGVTALPTPSTTSTPATTTSPRAGDEGDENSTSDGDPVLITPAFLSAWLLITNTNTFRTIITSTSINIITNSHITFNSFNSTMVNIVR</sequence>
<keyword evidence="8" id="KW-0539">Nucleus</keyword>
<dbReference type="InterPro" id="IPR013763">
    <property type="entry name" value="Cyclin-like_dom"/>
</dbReference>
<dbReference type="Pfam" id="PF00134">
    <property type="entry name" value="Cyclin_N"/>
    <property type="match status" value="1"/>
</dbReference>
<dbReference type="AlphaFoldDB" id="A0AAD5VNR6"/>
<evidence type="ECO:0000256" key="7">
    <source>
        <dbReference type="ARBA" id="ARBA00023163"/>
    </source>
</evidence>
<evidence type="ECO:0000256" key="6">
    <source>
        <dbReference type="ARBA" id="ARBA00023159"/>
    </source>
</evidence>
<keyword evidence="7" id="KW-0804">Transcription</keyword>
<dbReference type="InterPro" id="IPR036915">
    <property type="entry name" value="Cyclin-like_sf"/>
</dbReference>
<name>A0AAD5VNR6_9AGAR</name>
<dbReference type="InterPro" id="IPR043198">
    <property type="entry name" value="Cyclin/Ssn8"/>
</dbReference>
<accession>A0AAD5VNR6</accession>
<keyword evidence="13" id="KW-1185">Reference proteome</keyword>
<evidence type="ECO:0000256" key="1">
    <source>
        <dbReference type="ARBA" id="ARBA00004123"/>
    </source>
</evidence>
<evidence type="ECO:0000256" key="3">
    <source>
        <dbReference type="ARBA" id="ARBA00022491"/>
    </source>
</evidence>
<protein>
    <recommendedName>
        <fullName evidence="11">Cyclin-like domain-containing protein</fullName>
    </recommendedName>
</protein>
<comment type="subcellular location">
    <subcellularLocation>
        <location evidence="1">Nucleus</location>
    </subcellularLocation>
</comment>
<proteinExistence type="inferred from homology"/>
<keyword evidence="3" id="KW-0678">Repressor</keyword>
<dbReference type="Gene3D" id="1.10.472.10">
    <property type="entry name" value="Cyclin-like"/>
    <property type="match status" value="1"/>
</dbReference>
<keyword evidence="6" id="KW-0010">Activator</keyword>
<dbReference type="GO" id="GO:0016538">
    <property type="term" value="F:cyclin-dependent protein serine/threonine kinase regulator activity"/>
    <property type="evidence" value="ECO:0007669"/>
    <property type="project" value="InterPro"/>
</dbReference>
<evidence type="ECO:0000313" key="13">
    <source>
        <dbReference type="Proteomes" id="UP001213000"/>
    </source>
</evidence>
<feature type="compositionally biased region" description="Low complexity" evidence="10">
    <location>
        <begin position="381"/>
        <end position="398"/>
    </location>
</feature>
<evidence type="ECO:0000313" key="12">
    <source>
        <dbReference type="EMBL" id="KAJ3565386.1"/>
    </source>
</evidence>
<evidence type="ECO:0000256" key="5">
    <source>
        <dbReference type="ARBA" id="ARBA00023127"/>
    </source>
</evidence>
<dbReference type="Proteomes" id="UP001213000">
    <property type="component" value="Unassembled WGS sequence"/>
</dbReference>
<gene>
    <name evidence="12" type="ORF">NP233_g7664</name>
</gene>
<evidence type="ECO:0000256" key="8">
    <source>
        <dbReference type="ARBA" id="ARBA00023242"/>
    </source>
</evidence>
<dbReference type="FunFam" id="1.10.472.10:FF:000076">
    <property type="entry name" value="RNA polymerase II holoenzyme cyclin-like subunit"/>
    <property type="match status" value="1"/>
</dbReference>
<dbReference type="GO" id="GO:0005634">
    <property type="term" value="C:nucleus"/>
    <property type="evidence" value="ECO:0007669"/>
    <property type="project" value="UniProtKB-SubCell"/>
</dbReference>
<evidence type="ECO:0000256" key="10">
    <source>
        <dbReference type="SAM" id="MobiDB-lite"/>
    </source>
</evidence>
<comment type="similarity">
    <text evidence="2">Belongs to the cyclin family. Cyclin C subfamily.</text>
</comment>
<keyword evidence="4" id="KW-0805">Transcription regulation</keyword>
<evidence type="ECO:0000256" key="9">
    <source>
        <dbReference type="RuleBase" id="RU000383"/>
    </source>
</evidence>
<dbReference type="InterPro" id="IPR006671">
    <property type="entry name" value="Cyclin_N"/>
</dbReference>
<evidence type="ECO:0000259" key="11">
    <source>
        <dbReference type="SMART" id="SM00385"/>
    </source>
</evidence>
<feature type="region of interest" description="Disordered" evidence="10">
    <location>
        <begin position="339"/>
        <end position="413"/>
    </location>
</feature>
<feature type="domain" description="Cyclin-like" evidence="11">
    <location>
        <begin position="63"/>
        <end position="158"/>
    </location>
</feature>
<feature type="compositionally biased region" description="Gly residues" evidence="10">
    <location>
        <begin position="194"/>
        <end position="209"/>
    </location>
</feature>
<keyword evidence="5 9" id="KW-0195">Cyclin</keyword>
<organism evidence="12 13">
    <name type="scientific">Leucocoprinus birnbaumii</name>
    <dbReference type="NCBI Taxonomy" id="56174"/>
    <lineage>
        <taxon>Eukaryota</taxon>
        <taxon>Fungi</taxon>
        <taxon>Dikarya</taxon>
        <taxon>Basidiomycota</taxon>
        <taxon>Agaricomycotina</taxon>
        <taxon>Agaricomycetes</taxon>
        <taxon>Agaricomycetidae</taxon>
        <taxon>Agaricales</taxon>
        <taxon>Agaricineae</taxon>
        <taxon>Agaricaceae</taxon>
        <taxon>Leucocoprinus</taxon>
    </lineage>
</organism>
<dbReference type="PANTHER" id="PTHR10026">
    <property type="entry name" value="CYCLIN"/>
    <property type="match status" value="1"/>
</dbReference>
<dbReference type="GO" id="GO:0006357">
    <property type="term" value="P:regulation of transcription by RNA polymerase II"/>
    <property type="evidence" value="ECO:0007669"/>
    <property type="project" value="InterPro"/>
</dbReference>
<reference evidence="12" key="1">
    <citation type="submission" date="2022-07" db="EMBL/GenBank/DDBJ databases">
        <title>Genome Sequence of Leucocoprinus birnbaumii.</title>
        <authorList>
            <person name="Buettner E."/>
        </authorList>
    </citation>
    <scope>NUCLEOTIDE SEQUENCE</scope>
    <source>
        <strain evidence="12">VT141</strain>
    </source>
</reference>
<feature type="compositionally biased region" description="Polar residues" evidence="10">
    <location>
        <begin position="362"/>
        <end position="378"/>
    </location>
</feature>